<reference evidence="1 2" key="1">
    <citation type="submission" date="2022-03" db="EMBL/GenBank/DDBJ databases">
        <authorList>
            <person name="Macdonald S."/>
            <person name="Ahmed S."/>
            <person name="Newling K."/>
        </authorList>
    </citation>
    <scope>NUCLEOTIDE SEQUENCE [LARGE SCALE GENOMIC DNA]</scope>
</reference>
<comment type="caution">
    <text evidence="1">The sequence shown here is derived from an EMBL/GenBank/DDBJ whole genome shotgun (WGS) entry which is preliminary data.</text>
</comment>
<protein>
    <submittedName>
        <fullName evidence="1">Uncharacterized protein</fullName>
    </submittedName>
</protein>
<evidence type="ECO:0000313" key="2">
    <source>
        <dbReference type="Proteomes" id="UP001642260"/>
    </source>
</evidence>
<accession>A0ABC8LRM8</accession>
<dbReference type="AlphaFoldDB" id="A0ABC8LRM8"/>
<keyword evidence="2" id="KW-1185">Reference proteome</keyword>
<sequence>MDSKTELKLVSLVTHLLSPKDKLNSDWVMDPRVNGFELAAKARVRVHVTHHSNDISFLLYGFGLPAEATAGAHFTHFSKYPRPLYVFGQEAAV</sequence>
<name>A0ABC8LRM8_ERUVS</name>
<proteinExistence type="predicted"/>
<dbReference type="EMBL" id="CAKOAT010697375">
    <property type="protein sequence ID" value="CAH8386095.1"/>
    <property type="molecule type" value="Genomic_DNA"/>
</dbReference>
<gene>
    <name evidence="1" type="ORF">ERUC_LOCUS38578</name>
</gene>
<evidence type="ECO:0000313" key="1">
    <source>
        <dbReference type="EMBL" id="CAH8386095.1"/>
    </source>
</evidence>
<organism evidence="1 2">
    <name type="scientific">Eruca vesicaria subsp. sativa</name>
    <name type="common">Garden rocket</name>
    <name type="synonym">Eruca sativa</name>
    <dbReference type="NCBI Taxonomy" id="29727"/>
    <lineage>
        <taxon>Eukaryota</taxon>
        <taxon>Viridiplantae</taxon>
        <taxon>Streptophyta</taxon>
        <taxon>Embryophyta</taxon>
        <taxon>Tracheophyta</taxon>
        <taxon>Spermatophyta</taxon>
        <taxon>Magnoliopsida</taxon>
        <taxon>eudicotyledons</taxon>
        <taxon>Gunneridae</taxon>
        <taxon>Pentapetalae</taxon>
        <taxon>rosids</taxon>
        <taxon>malvids</taxon>
        <taxon>Brassicales</taxon>
        <taxon>Brassicaceae</taxon>
        <taxon>Brassiceae</taxon>
        <taxon>Eruca</taxon>
    </lineage>
</organism>
<dbReference type="Proteomes" id="UP001642260">
    <property type="component" value="Unassembled WGS sequence"/>
</dbReference>